<evidence type="ECO:0000256" key="1">
    <source>
        <dbReference type="ARBA" id="ARBA00023015"/>
    </source>
</evidence>
<dbReference type="SUPFAM" id="SSF47413">
    <property type="entry name" value="lambda repressor-like DNA-binding domains"/>
    <property type="match status" value="1"/>
</dbReference>
<dbReference type="Gene3D" id="3.40.50.2300">
    <property type="match status" value="2"/>
</dbReference>
<keyword evidence="2" id="KW-0238">DNA-binding</keyword>
<dbReference type="PANTHER" id="PTHR30146:SF153">
    <property type="entry name" value="LACTOSE OPERON REPRESSOR"/>
    <property type="match status" value="1"/>
</dbReference>
<gene>
    <name evidence="5" type="ORF">DDQ50_04545</name>
</gene>
<dbReference type="OrthoDB" id="3227375at2"/>
<dbReference type="GO" id="GO:0003700">
    <property type="term" value="F:DNA-binding transcription factor activity"/>
    <property type="evidence" value="ECO:0007669"/>
    <property type="project" value="TreeGrafter"/>
</dbReference>
<sequence length="341" mass="36968">MSIQEIGRGPSRATLSRVAEEASVSISTVSKVLNGRSGVSDATRARVEELLKDHRYNRRNSGQTVAPLVELVFQQIDGAWAVEIIQGVERVARENGMSVILTESGDRHSPAATWIDGVLQRRPAGVILILSDLSPSQKHQLRTRKIPFVLVDPTGDPAPDVPSIGSANWNGGYLATRHLVELGHRQIAMITGPEDIMCSTARLSGYRAALEGAGIPFRADYVTTGNFDYESGVARARELLELEDAPTAIFAGSDLQALGVYEAARSAGISIPDELSVVGYDDLKLASWAGPPLTTVRQPLTEMAEEATRLVLRLRTEEQVDNLRLDLATRLIVRGSTRPLS</sequence>
<evidence type="ECO:0000313" key="6">
    <source>
        <dbReference type="Proteomes" id="UP000244893"/>
    </source>
</evidence>
<keyword evidence="6" id="KW-1185">Reference proteome</keyword>
<dbReference type="Pfam" id="PF00356">
    <property type="entry name" value="LacI"/>
    <property type="match status" value="1"/>
</dbReference>
<dbReference type="PROSITE" id="PS50932">
    <property type="entry name" value="HTH_LACI_2"/>
    <property type="match status" value="1"/>
</dbReference>
<dbReference type="SMART" id="SM00354">
    <property type="entry name" value="HTH_LACI"/>
    <property type="match status" value="1"/>
</dbReference>
<dbReference type="InterPro" id="IPR028082">
    <property type="entry name" value="Peripla_BP_I"/>
</dbReference>
<dbReference type="InterPro" id="IPR000843">
    <property type="entry name" value="HTH_LacI"/>
</dbReference>
<evidence type="ECO:0000259" key="4">
    <source>
        <dbReference type="PROSITE" id="PS50932"/>
    </source>
</evidence>
<organism evidence="5 6">
    <name type="scientific">Amnibacterium flavum</name>
    <dbReference type="NCBI Taxonomy" id="2173173"/>
    <lineage>
        <taxon>Bacteria</taxon>
        <taxon>Bacillati</taxon>
        <taxon>Actinomycetota</taxon>
        <taxon>Actinomycetes</taxon>
        <taxon>Micrococcales</taxon>
        <taxon>Microbacteriaceae</taxon>
        <taxon>Amnibacterium</taxon>
    </lineage>
</organism>
<dbReference type="InterPro" id="IPR046335">
    <property type="entry name" value="LacI/GalR-like_sensor"/>
</dbReference>
<proteinExistence type="predicted"/>
<dbReference type="Gene3D" id="1.10.260.40">
    <property type="entry name" value="lambda repressor-like DNA-binding domains"/>
    <property type="match status" value="1"/>
</dbReference>
<feature type="domain" description="HTH lacI-type" evidence="4">
    <location>
        <begin position="13"/>
        <end position="67"/>
    </location>
</feature>
<dbReference type="CDD" id="cd06296">
    <property type="entry name" value="PBP1_CatR-like"/>
    <property type="match status" value="1"/>
</dbReference>
<evidence type="ECO:0000313" key="5">
    <source>
        <dbReference type="EMBL" id="PVZ95753.1"/>
    </source>
</evidence>
<evidence type="ECO:0000256" key="3">
    <source>
        <dbReference type="ARBA" id="ARBA00023163"/>
    </source>
</evidence>
<dbReference type="InterPro" id="IPR010982">
    <property type="entry name" value="Lambda_DNA-bd_dom_sf"/>
</dbReference>
<comment type="caution">
    <text evidence="5">The sequence shown here is derived from an EMBL/GenBank/DDBJ whole genome shotgun (WGS) entry which is preliminary data.</text>
</comment>
<dbReference type="CDD" id="cd01392">
    <property type="entry name" value="HTH_LacI"/>
    <property type="match status" value="1"/>
</dbReference>
<dbReference type="RefSeq" id="WP_116755488.1">
    <property type="nucleotide sequence ID" value="NZ_JBHUEX010000001.1"/>
</dbReference>
<reference evidence="5 6" key="1">
    <citation type="submission" date="2018-05" db="EMBL/GenBank/DDBJ databases">
        <title>Amnibacterium sp. M8JJ-5, whole genome shotgun sequence.</title>
        <authorList>
            <person name="Tuo L."/>
        </authorList>
    </citation>
    <scope>NUCLEOTIDE SEQUENCE [LARGE SCALE GENOMIC DNA]</scope>
    <source>
        <strain evidence="5 6">M8JJ-5</strain>
    </source>
</reference>
<dbReference type="EMBL" id="QEOP01000001">
    <property type="protein sequence ID" value="PVZ95753.1"/>
    <property type="molecule type" value="Genomic_DNA"/>
</dbReference>
<keyword evidence="1" id="KW-0805">Transcription regulation</keyword>
<dbReference type="Proteomes" id="UP000244893">
    <property type="component" value="Unassembled WGS sequence"/>
</dbReference>
<dbReference type="AlphaFoldDB" id="A0A2V1HT55"/>
<protein>
    <submittedName>
        <fullName evidence="5">LacI family transcriptional regulator</fullName>
    </submittedName>
</protein>
<dbReference type="SUPFAM" id="SSF53822">
    <property type="entry name" value="Periplasmic binding protein-like I"/>
    <property type="match status" value="1"/>
</dbReference>
<dbReference type="Pfam" id="PF13377">
    <property type="entry name" value="Peripla_BP_3"/>
    <property type="match status" value="1"/>
</dbReference>
<name>A0A2V1HT55_9MICO</name>
<dbReference type="GO" id="GO:0000976">
    <property type="term" value="F:transcription cis-regulatory region binding"/>
    <property type="evidence" value="ECO:0007669"/>
    <property type="project" value="TreeGrafter"/>
</dbReference>
<evidence type="ECO:0000256" key="2">
    <source>
        <dbReference type="ARBA" id="ARBA00023125"/>
    </source>
</evidence>
<keyword evidence="3" id="KW-0804">Transcription</keyword>
<dbReference type="PANTHER" id="PTHR30146">
    <property type="entry name" value="LACI-RELATED TRANSCRIPTIONAL REPRESSOR"/>
    <property type="match status" value="1"/>
</dbReference>
<accession>A0A2V1HT55</accession>